<feature type="compositionally biased region" description="Low complexity" evidence="4">
    <location>
        <begin position="855"/>
        <end position="869"/>
    </location>
</feature>
<name>A0ABQ5S5P3_9CHLO</name>
<proteinExistence type="predicted"/>
<feature type="compositionally biased region" description="Low complexity" evidence="4">
    <location>
        <begin position="74"/>
        <end position="89"/>
    </location>
</feature>
<evidence type="ECO:0000313" key="7">
    <source>
        <dbReference type="Proteomes" id="UP001165090"/>
    </source>
</evidence>
<evidence type="ECO:0000313" key="6">
    <source>
        <dbReference type="EMBL" id="GLI64657.1"/>
    </source>
</evidence>
<dbReference type="Pfam" id="PF01593">
    <property type="entry name" value="Amino_oxidase"/>
    <property type="match status" value="1"/>
</dbReference>
<protein>
    <recommendedName>
        <fullName evidence="5">Amine oxidase domain-containing protein</fullName>
    </recommendedName>
</protein>
<gene>
    <name evidence="6" type="ORF">VaNZ11_007985</name>
</gene>
<feature type="non-terminal residue" evidence="6">
    <location>
        <position position="869"/>
    </location>
</feature>
<feature type="region of interest" description="Disordered" evidence="4">
    <location>
        <begin position="361"/>
        <end position="389"/>
    </location>
</feature>
<feature type="compositionally biased region" description="Low complexity" evidence="4">
    <location>
        <begin position="123"/>
        <end position="137"/>
    </location>
</feature>
<dbReference type="SUPFAM" id="SSF51905">
    <property type="entry name" value="FAD/NAD(P)-binding domain"/>
    <property type="match status" value="1"/>
</dbReference>
<evidence type="ECO:0000256" key="4">
    <source>
        <dbReference type="SAM" id="MobiDB-lite"/>
    </source>
</evidence>
<feature type="compositionally biased region" description="Low complexity" evidence="4">
    <location>
        <begin position="244"/>
        <end position="286"/>
    </location>
</feature>
<dbReference type="Proteomes" id="UP001165090">
    <property type="component" value="Unassembled WGS sequence"/>
</dbReference>
<dbReference type="Gene3D" id="3.50.50.60">
    <property type="entry name" value="FAD/NAD(P)-binding domain"/>
    <property type="match status" value="2"/>
</dbReference>
<evidence type="ECO:0000259" key="5">
    <source>
        <dbReference type="Pfam" id="PF01593"/>
    </source>
</evidence>
<feature type="compositionally biased region" description="Polar residues" evidence="4">
    <location>
        <begin position="110"/>
        <end position="119"/>
    </location>
</feature>
<organism evidence="6 7">
    <name type="scientific">Volvox africanus</name>
    <dbReference type="NCBI Taxonomy" id="51714"/>
    <lineage>
        <taxon>Eukaryota</taxon>
        <taxon>Viridiplantae</taxon>
        <taxon>Chlorophyta</taxon>
        <taxon>core chlorophytes</taxon>
        <taxon>Chlorophyceae</taxon>
        <taxon>CS clade</taxon>
        <taxon>Chlamydomonadales</taxon>
        <taxon>Volvocaceae</taxon>
        <taxon>Volvox</taxon>
    </lineage>
</organism>
<accession>A0ABQ5S5P3</accession>
<evidence type="ECO:0000256" key="1">
    <source>
        <dbReference type="ARBA" id="ARBA00004829"/>
    </source>
</evidence>
<sequence>MSSLRAQITCNPHRTATKLRQTAFKLQFHHKTCTQRSWMFRTCAQAERSGTAGDDTTASRGKPPGVIDNQDPWSGTSSSQLESSSSATTGNLDPPSKSVGVSAAPPSPWDATSSLQTGSPAEAGVAVSARGGSSSSSYEYDKDDRAADATAAAVAAVAAEGGSATANSSGRVGTADADSSSSNPSGGNSTRNAATPAGNSSFNGTPLNMKDASTSLSEDTAALLTRLRAELARTSNIPMPPRRPSGGSSSSSSAPSGSSSSGNGLTNPTSSSSSSSSSGGSTGSSNDNRVGRGQPESNRAGTTPGTVSTGAAVAPKAPTVGSKSAAIKAAVAAGSKPAGMMSTEALAAALEVSGAAVPTDLTATSSTSPSTTTTSSSSPTTKTGSSISTLAAGSPGQVIAGAASATATAGSSSSTSVAGGRIAIGAAAASGGSSRSSSGSSSGRRLKAVVVGGGIGGLVSAARLAKEGFSVTLLEANSQVGGRCQSVQRGRFRFDTGPSLLLFVETYRKAFAALGTSLAQQVPVVRVTPAAYRVFFQGAGYLDMLYDVQRMVEQLEGVEKGAGSQYLEWLATARAALQLGMEAFISRDAEGLGDLLGEAIKDPELRSLLSSVGVAELLQNHHERMSRRFGDPRLRALFTFQDLYVGLTPYNAPGVYSLLAATELTDGVWYPLGGFGQIRDALLRVGQGLGVRLRCGARVTAVRTAPGQGGGQVVEGVTLASGEELDADVVVSNRDVPLTYELLRGPAEAHGSARARRLLAQEYSAGVISYNWSLDKKLDQLLHHNVFLSGDYEGSWIRATSADTLSRSPNFYVHCPSRTDPTACPPGSDSMMVLLPVANIQEIVKAQETERRRSGPLGALPGPLGQHAA</sequence>
<feature type="compositionally biased region" description="Polar residues" evidence="4">
    <location>
        <begin position="191"/>
        <end position="218"/>
    </location>
</feature>
<feature type="domain" description="Amine oxidase" evidence="5">
    <location>
        <begin position="455"/>
        <end position="852"/>
    </location>
</feature>
<comment type="caution">
    <text evidence="6">The sequence shown here is derived from an EMBL/GenBank/DDBJ whole genome shotgun (WGS) entry which is preliminary data.</text>
</comment>
<evidence type="ECO:0000256" key="3">
    <source>
        <dbReference type="ARBA" id="ARBA00023002"/>
    </source>
</evidence>
<feature type="region of interest" description="Disordered" evidence="4">
    <location>
        <begin position="848"/>
        <end position="869"/>
    </location>
</feature>
<comment type="pathway">
    <text evidence="1">Carotenoid biosynthesis.</text>
</comment>
<evidence type="ECO:0000256" key="2">
    <source>
        <dbReference type="ARBA" id="ARBA00022746"/>
    </source>
</evidence>
<dbReference type="EMBL" id="BSDZ01000020">
    <property type="protein sequence ID" value="GLI64657.1"/>
    <property type="molecule type" value="Genomic_DNA"/>
</dbReference>
<feature type="compositionally biased region" description="Polar residues" evidence="4">
    <location>
        <begin position="295"/>
        <end position="309"/>
    </location>
</feature>
<keyword evidence="2" id="KW-0125">Carotenoid biosynthesis</keyword>
<keyword evidence="7" id="KW-1185">Reference proteome</keyword>
<feature type="region of interest" description="Disordered" evidence="4">
    <location>
        <begin position="47"/>
        <end position="323"/>
    </location>
</feature>
<dbReference type="PANTHER" id="PTHR43734">
    <property type="entry name" value="PHYTOENE DESATURASE"/>
    <property type="match status" value="1"/>
</dbReference>
<dbReference type="InterPro" id="IPR036188">
    <property type="entry name" value="FAD/NAD-bd_sf"/>
</dbReference>
<keyword evidence="3" id="KW-0560">Oxidoreductase</keyword>
<feature type="compositionally biased region" description="Low complexity" evidence="4">
    <location>
        <begin position="174"/>
        <end position="190"/>
    </location>
</feature>
<dbReference type="NCBIfam" id="TIGR02734">
    <property type="entry name" value="crtI_fam"/>
    <property type="match status" value="1"/>
</dbReference>
<feature type="compositionally biased region" description="Low complexity" evidence="4">
    <location>
        <begin position="148"/>
        <end position="166"/>
    </location>
</feature>
<dbReference type="InterPro" id="IPR002937">
    <property type="entry name" value="Amino_oxidase"/>
</dbReference>
<reference evidence="6 7" key="1">
    <citation type="journal article" date="2023" name="IScience">
        <title>Expanded male sex-determining region conserved during the evolution of homothallism in the green alga Volvox.</title>
        <authorList>
            <person name="Yamamoto K."/>
            <person name="Matsuzaki R."/>
            <person name="Mahakham W."/>
            <person name="Heman W."/>
            <person name="Sekimoto H."/>
            <person name="Kawachi M."/>
            <person name="Minakuchi Y."/>
            <person name="Toyoda A."/>
            <person name="Nozaki H."/>
        </authorList>
    </citation>
    <scope>NUCLEOTIDE SEQUENCE [LARGE SCALE GENOMIC DNA]</scope>
    <source>
        <strain evidence="6 7">NIES-4468</strain>
    </source>
</reference>
<dbReference type="PANTHER" id="PTHR43734:SF1">
    <property type="entry name" value="PHYTOENE DESATURASE"/>
    <property type="match status" value="1"/>
</dbReference>
<dbReference type="InterPro" id="IPR014105">
    <property type="entry name" value="Carotenoid/retinoid_OxRdtase"/>
</dbReference>